<keyword evidence="6" id="KW-1185">Reference proteome</keyword>
<dbReference type="Pfam" id="PF00501">
    <property type="entry name" value="AMP-binding"/>
    <property type="match status" value="1"/>
</dbReference>
<evidence type="ECO:0000256" key="1">
    <source>
        <dbReference type="ARBA" id="ARBA00022598"/>
    </source>
</evidence>
<protein>
    <recommendedName>
        <fullName evidence="3">long-chain-fatty-acid--CoA ligase</fullName>
        <ecNumber evidence="3">6.2.1.3</ecNumber>
    </recommendedName>
</protein>
<dbReference type="AlphaFoldDB" id="A0A7R9LAA9"/>
<dbReference type="EMBL" id="CAJPVJ010000159">
    <property type="protein sequence ID" value="CAG2161526.1"/>
    <property type="molecule type" value="Genomic_DNA"/>
</dbReference>
<organism evidence="5">
    <name type="scientific">Oppiella nova</name>
    <dbReference type="NCBI Taxonomy" id="334625"/>
    <lineage>
        <taxon>Eukaryota</taxon>
        <taxon>Metazoa</taxon>
        <taxon>Ecdysozoa</taxon>
        <taxon>Arthropoda</taxon>
        <taxon>Chelicerata</taxon>
        <taxon>Arachnida</taxon>
        <taxon>Acari</taxon>
        <taxon>Acariformes</taxon>
        <taxon>Sarcoptiformes</taxon>
        <taxon>Oribatida</taxon>
        <taxon>Brachypylina</taxon>
        <taxon>Oppioidea</taxon>
        <taxon>Oppiidae</taxon>
        <taxon>Oppiella</taxon>
    </lineage>
</organism>
<gene>
    <name evidence="5" type="ORF">ONB1V03_LOCUS1131</name>
</gene>
<dbReference type="SUPFAM" id="SSF56801">
    <property type="entry name" value="Acetyl-CoA synthetase-like"/>
    <property type="match status" value="1"/>
</dbReference>
<evidence type="ECO:0000256" key="2">
    <source>
        <dbReference type="ARBA" id="ARBA00022832"/>
    </source>
</evidence>
<dbReference type="GO" id="GO:0016020">
    <property type="term" value="C:membrane"/>
    <property type="evidence" value="ECO:0007669"/>
    <property type="project" value="TreeGrafter"/>
</dbReference>
<dbReference type="PANTHER" id="PTHR43272">
    <property type="entry name" value="LONG-CHAIN-FATTY-ACID--COA LIGASE"/>
    <property type="match status" value="1"/>
</dbReference>
<keyword evidence="2" id="KW-0443">Lipid metabolism</keyword>
<dbReference type="OrthoDB" id="1700726at2759"/>
<sequence>MQTQTNSYNTSAHSLEASVKSSETVVDVDVNQTPVMIDLNNQSRVISKSTRCSAMVERDKYLLTCEPQIKTLLDCVYRGYKISRDNHCLGLISPYTSAYEWSTYSLVSIGCEPNNKTIIAFFSRNNFKLMIAEYACYHYSMAVVPIFDTTESNTWKYIFQQIEPKCVIVDSNERAKQVMNFTAVRYKVESLILTSDHLYPETKLLAEKKALLTHGNLVAAVSGLLLHLACMFYSGGRIGIYSGDFKDLSRDLPVISKVRGNWVRSRVLDIALKSKQPDFLKAVGSSNSSIWDKVVFKTVKQTLGGNLKLLISGSSQISSTVLNFIRNSFGCRVLECYGLTECSAFVTLTHCADQSSGKTWHTIPLLPIPICVKGTNVFSGFYKGSDERVFDEEGWYHTGDVGQWLKNGTLKIMDRKEHIFQLSNSLELEFICPDKVENIYIQSQYVGQVFVDANYFQTGLIAIVIPDVDGINLWCAENNMLLSAAEACKNVVTDIALHSDPFTQESGFLTPTMKLKRHECRQHFRQLIEETSKKENTDNIQRII</sequence>
<dbReference type="GO" id="GO:0004467">
    <property type="term" value="F:long-chain fatty acid-CoA ligase activity"/>
    <property type="evidence" value="ECO:0007669"/>
    <property type="project" value="UniProtKB-EC"/>
</dbReference>
<dbReference type="GO" id="GO:0005783">
    <property type="term" value="C:endoplasmic reticulum"/>
    <property type="evidence" value="ECO:0007669"/>
    <property type="project" value="TreeGrafter"/>
</dbReference>
<keyword evidence="2" id="KW-0276">Fatty acid metabolism</keyword>
<feature type="domain" description="AMP-dependent synthetase/ligase" evidence="4">
    <location>
        <begin position="222"/>
        <end position="354"/>
    </location>
</feature>
<keyword evidence="1" id="KW-0436">Ligase</keyword>
<dbReference type="EMBL" id="OC914984">
    <property type="protein sequence ID" value="CAD7637969.1"/>
    <property type="molecule type" value="Genomic_DNA"/>
</dbReference>
<dbReference type="PANTHER" id="PTHR43272:SF107">
    <property type="entry name" value="LONG-CHAIN-FATTY-ACID--COA LIGASE 5"/>
    <property type="match status" value="1"/>
</dbReference>
<accession>A0A7R9LAA9</accession>
<evidence type="ECO:0000256" key="3">
    <source>
        <dbReference type="ARBA" id="ARBA00026121"/>
    </source>
</evidence>
<name>A0A7R9LAA9_9ACAR</name>
<dbReference type="InterPro" id="IPR042099">
    <property type="entry name" value="ANL_N_sf"/>
</dbReference>
<dbReference type="Gene3D" id="3.40.50.12780">
    <property type="entry name" value="N-terminal domain of ligase-like"/>
    <property type="match status" value="2"/>
</dbReference>
<dbReference type="InterPro" id="IPR000873">
    <property type="entry name" value="AMP-dep_synth/lig_dom"/>
</dbReference>
<dbReference type="GO" id="GO:0005524">
    <property type="term" value="F:ATP binding"/>
    <property type="evidence" value="ECO:0007669"/>
    <property type="project" value="UniProtKB-KW"/>
</dbReference>
<dbReference type="Proteomes" id="UP000728032">
    <property type="component" value="Unassembled WGS sequence"/>
</dbReference>
<proteinExistence type="predicted"/>
<evidence type="ECO:0000313" key="5">
    <source>
        <dbReference type="EMBL" id="CAD7637969.1"/>
    </source>
</evidence>
<evidence type="ECO:0000313" key="6">
    <source>
        <dbReference type="Proteomes" id="UP000728032"/>
    </source>
</evidence>
<evidence type="ECO:0000259" key="4">
    <source>
        <dbReference type="Pfam" id="PF00501"/>
    </source>
</evidence>
<dbReference type="EC" id="6.2.1.3" evidence="3"/>
<reference evidence="5" key="1">
    <citation type="submission" date="2020-11" db="EMBL/GenBank/DDBJ databases">
        <authorList>
            <person name="Tran Van P."/>
        </authorList>
    </citation>
    <scope>NUCLEOTIDE SEQUENCE</scope>
</reference>